<keyword evidence="3 7" id="KW-0812">Transmembrane</keyword>
<dbReference type="PANTHER" id="PTHR31272:SF4">
    <property type="entry name" value="CYTOCHROME C-TYPE BIOGENESIS PROTEIN HI_1454-RELATED"/>
    <property type="match status" value="1"/>
</dbReference>
<evidence type="ECO:0000256" key="3">
    <source>
        <dbReference type="ARBA" id="ARBA00022692"/>
    </source>
</evidence>
<feature type="transmembrane region" description="Helical" evidence="7">
    <location>
        <begin position="55"/>
        <end position="73"/>
    </location>
</feature>
<keyword evidence="5 7" id="KW-1133">Transmembrane helix</keyword>
<feature type="domain" description="Cytochrome C biogenesis protein transmembrane" evidence="8">
    <location>
        <begin position="11"/>
        <end position="221"/>
    </location>
</feature>
<dbReference type="KEGG" id="pzh:CX676_03615"/>
<comment type="subcellular location">
    <subcellularLocation>
        <location evidence="1">Membrane</location>
        <topology evidence="1">Multi-pass membrane protein</topology>
    </subcellularLocation>
</comment>
<dbReference type="GO" id="GO:0017004">
    <property type="term" value="P:cytochrome complex assembly"/>
    <property type="evidence" value="ECO:0007669"/>
    <property type="project" value="UniProtKB-KW"/>
</dbReference>
<name>A0A2H5EVM3_9RHOB</name>
<keyword evidence="10" id="KW-1185">Reference proteome</keyword>
<accession>A0A2H5EVM3</accession>
<comment type="similarity">
    <text evidence="2">Belongs to the DsbD family.</text>
</comment>
<dbReference type="OrthoDB" id="9803065at2"/>
<sequence length="245" mass="25781">MPDIGYLGAALAGLLAFASPCILPMLPFYLGYLGGVSIPELRGSEAIAPRAQRRLIMAAIAFALGVTSIFLLFGLGATTLGRAFADYRQPLSYVAAAVLAVLGLHLLGVLRLAPLDRQARIGAEPRRRGAFGSYLVGLAFGFGWTPCVGPSLAAILLIASGSDSLMRGVGLLATFGLSMTLPFVLAAAFAAPVLGWIARHRDVMRHAERASGLLLLVFAALVATGSVNRIADWMIRTFDWSAVLV</sequence>
<evidence type="ECO:0000256" key="4">
    <source>
        <dbReference type="ARBA" id="ARBA00022748"/>
    </source>
</evidence>
<feature type="transmembrane region" description="Helical" evidence="7">
    <location>
        <begin position="93"/>
        <end position="113"/>
    </location>
</feature>
<organism evidence="9 10">
    <name type="scientific">Paracoccus zhejiangensis</name>
    <dbReference type="NCBI Taxonomy" id="1077935"/>
    <lineage>
        <taxon>Bacteria</taxon>
        <taxon>Pseudomonadati</taxon>
        <taxon>Pseudomonadota</taxon>
        <taxon>Alphaproteobacteria</taxon>
        <taxon>Rhodobacterales</taxon>
        <taxon>Paracoccaceae</taxon>
        <taxon>Paracoccus</taxon>
    </lineage>
</organism>
<evidence type="ECO:0000313" key="10">
    <source>
        <dbReference type="Proteomes" id="UP000234530"/>
    </source>
</evidence>
<dbReference type="InterPro" id="IPR051790">
    <property type="entry name" value="Cytochrome_c-biogenesis_DsbD"/>
</dbReference>
<feature type="transmembrane region" description="Helical" evidence="7">
    <location>
        <begin position="6"/>
        <end position="34"/>
    </location>
</feature>
<feature type="transmembrane region" description="Helical" evidence="7">
    <location>
        <begin position="171"/>
        <end position="198"/>
    </location>
</feature>
<dbReference type="InterPro" id="IPR003834">
    <property type="entry name" value="Cyt_c_assmbl_TM_dom"/>
</dbReference>
<proteinExistence type="inferred from homology"/>
<evidence type="ECO:0000256" key="6">
    <source>
        <dbReference type="ARBA" id="ARBA00023136"/>
    </source>
</evidence>
<evidence type="ECO:0000256" key="1">
    <source>
        <dbReference type="ARBA" id="ARBA00004141"/>
    </source>
</evidence>
<feature type="transmembrane region" description="Helical" evidence="7">
    <location>
        <begin position="134"/>
        <end position="159"/>
    </location>
</feature>
<evidence type="ECO:0000313" key="9">
    <source>
        <dbReference type="EMBL" id="AUH63356.1"/>
    </source>
</evidence>
<reference evidence="9 10" key="1">
    <citation type="journal article" date="2013" name="Antonie Van Leeuwenhoek">
        <title>Paracoccus zhejiangensis sp. nov., isolated from activated sludge in wastewater-treatment system.</title>
        <authorList>
            <person name="Wu Z.G."/>
            <person name="Zhang D.F."/>
            <person name="Liu Y.L."/>
            <person name="Wang F."/>
            <person name="Jiang X."/>
            <person name="Li C."/>
            <person name="Li S.P."/>
            <person name="Hong Q."/>
            <person name="Li W.J."/>
        </authorList>
    </citation>
    <scope>NUCLEOTIDE SEQUENCE [LARGE SCALE GENOMIC DNA]</scope>
    <source>
        <strain evidence="9 10">J6</strain>
    </source>
</reference>
<evidence type="ECO:0000256" key="7">
    <source>
        <dbReference type="SAM" id="Phobius"/>
    </source>
</evidence>
<evidence type="ECO:0000259" key="8">
    <source>
        <dbReference type="Pfam" id="PF02683"/>
    </source>
</evidence>
<dbReference type="Proteomes" id="UP000234530">
    <property type="component" value="Chromosome"/>
</dbReference>
<dbReference type="PANTHER" id="PTHR31272">
    <property type="entry name" value="CYTOCHROME C-TYPE BIOGENESIS PROTEIN HI_1454-RELATED"/>
    <property type="match status" value="1"/>
</dbReference>
<feature type="transmembrane region" description="Helical" evidence="7">
    <location>
        <begin position="210"/>
        <end position="231"/>
    </location>
</feature>
<evidence type="ECO:0000256" key="2">
    <source>
        <dbReference type="ARBA" id="ARBA00006143"/>
    </source>
</evidence>
<keyword evidence="6 7" id="KW-0472">Membrane</keyword>
<dbReference type="Pfam" id="PF02683">
    <property type="entry name" value="DsbD_TM"/>
    <property type="match status" value="1"/>
</dbReference>
<dbReference type="AlphaFoldDB" id="A0A2H5EVM3"/>
<dbReference type="EMBL" id="CP025430">
    <property type="protein sequence ID" value="AUH63356.1"/>
    <property type="molecule type" value="Genomic_DNA"/>
</dbReference>
<gene>
    <name evidence="9" type="ORF">CX676_03615</name>
</gene>
<dbReference type="GO" id="GO:0016020">
    <property type="term" value="C:membrane"/>
    <property type="evidence" value="ECO:0007669"/>
    <property type="project" value="UniProtKB-SubCell"/>
</dbReference>
<protein>
    <submittedName>
        <fullName evidence="9">Cytochrome C biogenesis protein CcdA</fullName>
    </submittedName>
</protein>
<evidence type="ECO:0000256" key="5">
    <source>
        <dbReference type="ARBA" id="ARBA00022989"/>
    </source>
</evidence>
<dbReference type="RefSeq" id="WP_101751398.1">
    <property type="nucleotide sequence ID" value="NZ_CP025430.1"/>
</dbReference>
<keyword evidence="4" id="KW-0201">Cytochrome c-type biogenesis</keyword>